<dbReference type="OrthoDB" id="415825at2759"/>
<dbReference type="Gene3D" id="3.30.43.10">
    <property type="entry name" value="Uridine Diphospho-n-acetylenolpyruvylglucosamine Reductase, domain 2"/>
    <property type="match status" value="1"/>
</dbReference>
<dbReference type="PANTHER" id="PTHR42973:SF7">
    <property type="entry name" value="FAD-BINDING PCMH-TYPE DOMAIN-CONTAINING PROTEIN"/>
    <property type="match status" value="1"/>
</dbReference>
<dbReference type="Gene3D" id="3.40.462.20">
    <property type="match status" value="1"/>
</dbReference>
<dbReference type="Pfam" id="PF01565">
    <property type="entry name" value="FAD_binding_4"/>
    <property type="match status" value="1"/>
</dbReference>
<reference evidence="6 7" key="1">
    <citation type="journal article" date="2016" name="Nat. Commun.">
        <title>Ectomycorrhizal ecology is imprinted in the genome of the dominant symbiotic fungus Cenococcum geophilum.</title>
        <authorList>
            <consortium name="DOE Joint Genome Institute"/>
            <person name="Peter M."/>
            <person name="Kohler A."/>
            <person name="Ohm R.A."/>
            <person name="Kuo A."/>
            <person name="Krutzmann J."/>
            <person name="Morin E."/>
            <person name="Arend M."/>
            <person name="Barry K.W."/>
            <person name="Binder M."/>
            <person name="Choi C."/>
            <person name="Clum A."/>
            <person name="Copeland A."/>
            <person name="Grisel N."/>
            <person name="Haridas S."/>
            <person name="Kipfer T."/>
            <person name="LaButti K."/>
            <person name="Lindquist E."/>
            <person name="Lipzen A."/>
            <person name="Maire R."/>
            <person name="Meier B."/>
            <person name="Mihaltcheva S."/>
            <person name="Molinier V."/>
            <person name="Murat C."/>
            <person name="Poggeler S."/>
            <person name="Quandt C.A."/>
            <person name="Sperisen C."/>
            <person name="Tritt A."/>
            <person name="Tisserant E."/>
            <person name="Crous P.W."/>
            <person name="Henrissat B."/>
            <person name="Nehls U."/>
            <person name="Egli S."/>
            <person name="Spatafora J.W."/>
            <person name="Grigoriev I.V."/>
            <person name="Martin F.M."/>
        </authorList>
    </citation>
    <scope>NUCLEOTIDE SEQUENCE [LARGE SCALE GENOMIC DNA]</scope>
    <source>
        <strain evidence="6 7">CBS 207.34</strain>
    </source>
</reference>
<dbReference type="InterPro" id="IPR016166">
    <property type="entry name" value="FAD-bd_PCMH"/>
</dbReference>
<keyword evidence="4" id="KW-0560">Oxidoreductase</keyword>
<gene>
    <name evidence="6" type="ORF">AOQ84DRAFT_358383</name>
</gene>
<dbReference type="EMBL" id="KV748494">
    <property type="protein sequence ID" value="OCL15050.1"/>
    <property type="molecule type" value="Genomic_DNA"/>
</dbReference>
<evidence type="ECO:0000256" key="1">
    <source>
        <dbReference type="ARBA" id="ARBA00005466"/>
    </source>
</evidence>
<evidence type="ECO:0000313" key="6">
    <source>
        <dbReference type="EMBL" id="OCL15050.1"/>
    </source>
</evidence>
<evidence type="ECO:0000256" key="3">
    <source>
        <dbReference type="ARBA" id="ARBA00022827"/>
    </source>
</evidence>
<evidence type="ECO:0000313" key="7">
    <source>
        <dbReference type="Proteomes" id="UP000250140"/>
    </source>
</evidence>
<organism evidence="6 7">
    <name type="scientific">Glonium stellatum</name>
    <dbReference type="NCBI Taxonomy" id="574774"/>
    <lineage>
        <taxon>Eukaryota</taxon>
        <taxon>Fungi</taxon>
        <taxon>Dikarya</taxon>
        <taxon>Ascomycota</taxon>
        <taxon>Pezizomycotina</taxon>
        <taxon>Dothideomycetes</taxon>
        <taxon>Pleosporomycetidae</taxon>
        <taxon>Gloniales</taxon>
        <taxon>Gloniaceae</taxon>
        <taxon>Glonium</taxon>
    </lineage>
</organism>
<proteinExistence type="inferred from homology"/>
<keyword evidence="2" id="KW-0285">Flavoprotein</keyword>
<dbReference type="GO" id="GO:0071949">
    <property type="term" value="F:FAD binding"/>
    <property type="evidence" value="ECO:0007669"/>
    <property type="project" value="InterPro"/>
</dbReference>
<protein>
    <submittedName>
        <fullName evidence="6">FAD-binding domain-containing protein</fullName>
    </submittedName>
</protein>
<dbReference type="PROSITE" id="PS51387">
    <property type="entry name" value="FAD_PCMH"/>
    <property type="match status" value="1"/>
</dbReference>
<dbReference type="AlphaFoldDB" id="A0A8E2JZ78"/>
<evidence type="ECO:0000256" key="2">
    <source>
        <dbReference type="ARBA" id="ARBA00022630"/>
    </source>
</evidence>
<dbReference type="SUPFAM" id="SSF56176">
    <property type="entry name" value="FAD-binding/transporter-associated domain-like"/>
    <property type="match status" value="1"/>
</dbReference>
<dbReference type="Gene3D" id="3.30.465.10">
    <property type="match status" value="1"/>
</dbReference>
<dbReference type="InterPro" id="IPR016167">
    <property type="entry name" value="FAD-bd_PCMH_sub1"/>
</dbReference>
<accession>A0A8E2JZ78</accession>
<dbReference type="InterPro" id="IPR050416">
    <property type="entry name" value="FAD-linked_Oxidoreductase"/>
</dbReference>
<dbReference type="PROSITE" id="PS00862">
    <property type="entry name" value="OX2_COVAL_FAD"/>
    <property type="match status" value="1"/>
</dbReference>
<name>A0A8E2JZ78_9PEZI</name>
<dbReference type="InterPro" id="IPR006094">
    <property type="entry name" value="Oxid_FAD_bind_N"/>
</dbReference>
<sequence>MTNTISIQSFFSPSCEVKIPEPTTELHKIVSRWSDSGVALPAAVIFPSTENDIIAAIRFAKEKGLRIIPGSGGHGSFVPIDSKTIYLDLKRFRTVSVDKSNDSVTIAGGSLAADVLKACVAEGYYTFFPNSNAVGMIGAFLGGASSAFNGIHGFGIDNVLTIRLLTASGSVLTLTPSSTGEEANLFNTICGAGHGLGVITSLTLRAFPISGLHLTDNKIWVRKIIFPPTAIATAAELYTQLQRPAGPLTPVIGFARAPPTSPAKGAPMILLNLAYLGPAEEAEQAAAAALAPEVVDKAISAETLAVPFANMNDGAEAFNGHGGLKEMYTAMLESVSATSLTRAFDRWKKFGDEVEDARPRSYTIVASWNTQALLANATAGADGIDKKFYRSRGRGLLMQSTAWYEKPKTKAAADEYGRETLEIFREEDTKNQLAPASFANNIRFGQDMEEVYSKDMIGELKRMRQLWDPEGVFWSPVGDGRFR</sequence>
<dbReference type="Proteomes" id="UP000250140">
    <property type="component" value="Unassembled WGS sequence"/>
</dbReference>
<dbReference type="GO" id="GO:0016491">
    <property type="term" value="F:oxidoreductase activity"/>
    <property type="evidence" value="ECO:0007669"/>
    <property type="project" value="UniProtKB-KW"/>
</dbReference>
<dbReference type="InterPro" id="IPR006093">
    <property type="entry name" value="Oxy_OxRdtase_FAD_BS"/>
</dbReference>
<dbReference type="InterPro" id="IPR016169">
    <property type="entry name" value="FAD-bd_PCMH_sub2"/>
</dbReference>
<feature type="domain" description="FAD-binding PCMH-type" evidence="5">
    <location>
        <begin position="37"/>
        <end position="209"/>
    </location>
</feature>
<dbReference type="InterPro" id="IPR036318">
    <property type="entry name" value="FAD-bd_PCMH-like_sf"/>
</dbReference>
<keyword evidence="7" id="KW-1185">Reference proteome</keyword>
<evidence type="ECO:0000256" key="4">
    <source>
        <dbReference type="ARBA" id="ARBA00023002"/>
    </source>
</evidence>
<comment type="similarity">
    <text evidence="1">Belongs to the oxygen-dependent FAD-linked oxidoreductase family.</text>
</comment>
<keyword evidence="3" id="KW-0274">FAD</keyword>
<dbReference type="PANTHER" id="PTHR42973">
    <property type="entry name" value="BINDING OXIDOREDUCTASE, PUTATIVE (AFU_ORTHOLOGUE AFUA_1G17690)-RELATED"/>
    <property type="match status" value="1"/>
</dbReference>
<evidence type="ECO:0000259" key="5">
    <source>
        <dbReference type="PROSITE" id="PS51387"/>
    </source>
</evidence>